<keyword evidence="1" id="KW-0732">Signal</keyword>
<sequence length="210" mass="22664">MKILRLALIVALSLLVFAGCTSNPSDVATDEGSLMTVDTEKKEVSIQTEVNGKYFTEPTRHGVVYKDGSNGEKSVLRGLVSEKEFHQALLDIGAQPGNNVTLEDMAKGIKVEGDKLDVTVTWEGLGKEIPFADIITSSDPRPMDVRFGGNLERAEQKNTGCILCLDSCAVGITSNSSYATGESNTVKFYGNKEVLPEDGTKVTVIFRLAQ</sequence>
<dbReference type="Proteomes" id="UP000579281">
    <property type="component" value="Unassembled WGS sequence"/>
</dbReference>
<evidence type="ECO:0000313" key="2">
    <source>
        <dbReference type="EMBL" id="MBB6215512.1"/>
    </source>
</evidence>
<dbReference type="NCBIfam" id="NF040466">
    <property type="entry name" value="ydjY_domain"/>
    <property type="match status" value="1"/>
</dbReference>
<dbReference type="InterPro" id="IPR047750">
    <property type="entry name" value="YdjY-like"/>
</dbReference>
<accession>A0A841KX57</accession>
<evidence type="ECO:0000313" key="3">
    <source>
        <dbReference type="Proteomes" id="UP000579281"/>
    </source>
</evidence>
<feature type="chain" id="PRO_5038919916" description="Lipoprotein" evidence="1">
    <location>
        <begin position="19"/>
        <end position="210"/>
    </location>
</feature>
<organism evidence="2 3">
    <name type="scientific">Anaerosolibacter carboniphilus</name>
    <dbReference type="NCBI Taxonomy" id="1417629"/>
    <lineage>
        <taxon>Bacteria</taxon>
        <taxon>Bacillati</taxon>
        <taxon>Bacillota</taxon>
        <taxon>Clostridia</taxon>
        <taxon>Peptostreptococcales</taxon>
        <taxon>Thermotaleaceae</taxon>
        <taxon>Anaerosolibacter</taxon>
    </lineage>
</organism>
<keyword evidence="3" id="KW-1185">Reference proteome</keyword>
<gene>
    <name evidence="2" type="ORF">HNQ80_001601</name>
</gene>
<dbReference type="EMBL" id="JACHEN010000008">
    <property type="protein sequence ID" value="MBB6215512.1"/>
    <property type="molecule type" value="Genomic_DNA"/>
</dbReference>
<protein>
    <recommendedName>
        <fullName evidence="4">Lipoprotein</fullName>
    </recommendedName>
</protein>
<reference evidence="2 3" key="1">
    <citation type="submission" date="2020-08" db="EMBL/GenBank/DDBJ databases">
        <title>Genomic Encyclopedia of Type Strains, Phase IV (KMG-IV): sequencing the most valuable type-strain genomes for metagenomic binning, comparative biology and taxonomic classification.</title>
        <authorList>
            <person name="Goeker M."/>
        </authorList>
    </citation>
    <scope>NUCLEOTIDE SEQUENCE [LARGE SCALE GENOMIC DNA]</scope>
    <source>
        <strain evidence="2 3">DSM 103526</strain>
    </source>
</reference>
<name>A0A841KX57_9FIRM</name>
<comment type="caution">
    <text evidence="2">The sequence shown here is derived from an EMBL/GenBank/DDBJ whole genome shotgun (WGS) entry which is preliminary data.</text>
</comment>
<evidence type="ECO:0008006" key="4">
    <source>
        <dbReference type="Google" id="ProtNLM"/>
    </source>
</evidence>
<dbReference type="PROSITE" id="PS51257">
    <property type="entry name" value="PROKAR_LIPOPROTEIN"/>
    <property type="match status" value="1"/>
</dbReference>
<feature type="signal peptide" evidence="1">
    <location>
        <begin position="1"/>
        <end position="18"/>
    </location>
</feature>
<proteinExistence type="predicted"/>
<dbReference type="AlphaFoldDB" id="A0A841KX57"/>
<evidence type="ECO:0000256" key="1">
    <source>
        <dbReference type="SAM" id="SignalP"/>
    </source>
</evidence>
<dbReference type="RefSeq" id="WP_184309872.1">
    <property type="nucleotide sequence ID" value="NZ_JACHEN010000008.1"/>
</dbReference>